<accession>A0A0M3IKJ8</accession>
<evidence type="ECO:0000256" key="1">
    <source>
        <dbReference type="SAM" id="MobiDB-lite"/>
    </source>
</evidence>
<feature type="chain" id="PRO_5005657040" evidence="2">
    <location>
        <begin position="17"/>
        <end position="111"/>
    </location>
</feature>
<name>A0A0M3IKJ8_ASCLU</name>
<feature type="signal peptide" evidence="2">
    <location>
        <begin position="1"/>
        <end position="16"/>
    </location>
</feature>
<dbReference type="WBParaSite" id="ALUE_0001927101-mRNA-1">
    <property type="protein sequence ID" value="ALUE_0001927101-mRNA-1"/>
    <property type="gene ID" value="ALUE_0001927101"/>
</dbReference>
<dbReference type="Proteomes" id="UP000036681">
    <property type="component" value="Unplaced"/>
</dbReference>
<reference evidence="4" key="1">
    <citation type="submission" date="2017-02" db="UniProtKB">
        <authorList>
            <consortium name="WormBaseParasite"/>
        </authorList>
    </citation>
    <scope>IDENTIFICATION</scope>
</reference>
<evidence type="ECO:0000256" key="2">
    <source>
        <dbReference type="SAM" id="SignalP"/>
    </source>
</evidence>
<feature type="compositionally biased region" description="Low complexity" evidence="1">
    <location>
        <begin position="54"/>
        <end position="63"/>
    </location>
</feature>
<organism evidence="3 4">
    <name type="scientific">Ascaris lumbricoides</name>
    <name type="common">Giant roundworm</name>
    <dbReference type="NCBI Taxonomy" id="6252"/>
    <lineage>
        <taxon>Eukaryota</taxon>
        <taxon>Metazoa</taxon>
        <taxon>Ecdysozoa</taxon>
        <taxon>Nematoda</taxon>
        <taxon>Chromadorea</taxon>
        <taxon>Rhabditida</taxon>
        <taxon>Spirurina</taxon>
        <taxon>Ascaridomorpha</taxon>
        <taxon>Ascaridoidea</taxon>
        <taxon>Ascarididae</taxon>
        <taxon>Ascaris</taxon>
    </lineage>
</organism>
<evidence type="ECO:0000313" key="3">
    <source>
        <dbReference type="Proteomes" id="UP000036681"/>
    </source>
</evidence>
<keyword evidence="3" id="KW-1185">Reference proteome</keyword>
<keyword evidence="2" id="KW-0732">Signal</keyword>
<feature type="region of interest" description="Disordered" evidence="1">
    <location>
        <begin position="28"/>
        <end position="72"/>
    </location>
</feature>
<evidence type="ECO:0000313" key="4">
    <source>
        <dbReference type="WBParaSite" id="ALUE_0001927101-mRNA-1"/>
    </source>
</evidence>
<sequence>MNAALFIVSCVAVVSAFTLPAGLRPAKAVGDPQKAIVPGQQEAEPTPPLSVGPEESSSQSSREATARVPPNLSLRSRMMAALSAPPNAAEDSSKAQTPQVLLPFFLIFSYV</sequence>
<protein>
    <submittedName>
        <fullName evidence="4">Secreted protein</fullName>
    </submittedName>
</protein>
<dbReference type="AlphaFoldDB" id="A0A0M3IKJ8"/>
<proteinExistence type="predicted"/>